<dbReference type="SUPFAM" id="SSF46894">
    <property type="entry name" value="C-terminal effector domain of the bipartite response regulators"/>
    <property type="match status" value="1"/>
</dbReference>
<dbReference type="SUPFAM" id="SSF52172">
    <property type="entry name" value="CheY-like"/>
    <property type="match status" value="1"/>
</dbReference>
<reference evidence="5" key="1">
    <citation type="submission" date="2021-03" db="EMBL/GenBank/DDBJ databases">
        <title>Genome sequencing of Bifidobacterium longum subsp. infantis JCM 7009.</title>
        <authorList>
            <person name="Kim J."/>
        </authorList>
    </citation>
    <scope>NUCLEOTIDE SEQUENCE</scope>
    <source>
        <strain evidence="5">JCM 7009</strain>
    </source>
</reference>
<accession>A0AAX1LMD7</accession>
<dbReference type="InterPro" id="IPR036388">
    <property type="entry name" value="WH-like_DNA-bd_sf"/>
</dbReference>
<evidence type="ECO:0000313" key="5">
    <source>
        <dbReference type="EMBL" id="QSP98426.1"/>
    </source>
</evidence>
<evidence type="ECO:0000259" key="3">
    <source>
        <dbReference type="PROSITE" id="PS50043"/>
    </source>
</evidence>
<dbReference type="EMBL" id="CP071248">
    <property type="protein sequence ID" value="QSP98426.1"/>
    <property type="molecule type" value="Genomic_DNA"/>
</dbReference>
<feature type="domain" description="Response regulatory" evidence="4">
    <location>
        <begin position="11"/>
        <end position="130"/>
    </location>
</feature>
<evidence type="ECO:0000256" key="2">
    <source>
        <dbReference type="PROSITE-ProRule" id="PRU00169"/>
    </source>
</evidence>
<proteinExistence type="predicted"/>
<sequence>MGIDMNINKIRVSLVDNDVIVLRALSVILKRMIPEIEILWCASSGSMALKYFADYHICPEIILVDMSMEDLSGVEVCRVLRRKSDKIKILAMTAFSVTEFASDASDAGVQGIVNKADTAVLRDMIISLHRNNYLAMNYMSIKFKNPFEANQQVLMEGKNIHVDKLTDREIEILNICLKGYTLKEAAKLLHISESTAKTHMRNSISKLGVRN</sequence>
<dbReference type="InterPro" id="IPR011006">
    <property type="entry name" value="CheY-like_superfamily"/>
</dbReference>
<keyword evidence="2" id="KW-0597">Phosphoprotein</keyword>
<evidence type="ECO:0000256" key="1">
    <source>
        <dbReference type="ARBA" id="ARBA00023125"/>
    </source>
</evidence>
<dbReference type="AlphaFoldDB" id="A0AAX1LMD7"/>
<protein>
    <submittedName>
        <fullName evidence="5">Response regulator transcription factor</fullName>
    </submittedName>
</protein>
<feature type="domain" description="HTH luxR-type" evidence="3">
    <location>
        <begin position="158"/>
        <end position="211"/>
    </location>
</feature>
<dbReference type="PRINTS" id="PR00038">
    <property type="entry name" value="HTHLUXR"/>
</dbReference>
<dbReference type="Gene3D" id="1.10.10.10">
    <property type="entry name" value="Winged helix-like DNA-binding domain superfamily/Winged helix DNA-binding domain"/>
    <property type="match status" value="1"/>
</dbReference>
<evidence type="ECO:0000313" key="6">
    <source>
        <dbReference type="Proteomes" id="UP000663618"/>
    </source>
</evidence>
<organism evidence="5 6">
    <name type="scientific">Bifidobacterium longum subsp. infantis</name>
    <dbReference type="NCBI Taxonomy" id="1682"/>
    <lineage>
        <taxon>Bacteria</taxon>
        <taxon>Bacillati</taxon>
        <taxon>Actinomycetota</taxon>
        <taxon>Actinomycetes</taxon>
        <taxon>Bifidobacteriales</taxon>
        <taxon>Bifidobacteriaceae</taxon>
        <taxon>Bifidobacterium</taxon>
    </lineage>
</organism>
<dbReference type="PANTHER" id="PTHR43214:SF43">
    <property type="entry name" value="TWO-COMPONENT RESPONSE REGULATOR"/>
    <property type="match status" value="1"/>
</dbReference>
<name>A0AAX1LMD7_BIFLI</name>
<dbReference type="PANTHER" id="PTHR43214">
    <property type="entry name" value="TWO-COMPONENT RESPONSE REGULATOR"/>
    <property type="match status" value="1"/>
</dbReference>
<dbReference type="Proteomes" id="UP000663618">
    <property type="component" value="Chromosome"/>
</dbReference>
<dbReference type="InterPro" id="IPR001789">
    <property type="entry name" value="Sig_transdc_resp-reg_receiver"/>
</dbReference>
<evidence type="ECO:0000259" key="4">
    <source>
        <dbReference type="PROSITE" id="PS50110"/>
    </source>
</evidence>
<dbReference type="PROSITE" id="PS50043">
    <property type="entry name" value="HTH_LUXR_2"/>
    <property type="match status" value="1"/>
</dbReference>
<dbReference type="InterPro" id="IPR039420">
    <property type="entry name" value="WalR-like"/>
</dbReference>
<dbReference type="CDD" id="cd06170">
    <property type="entry name" value="LuxR_C_like"/>
    <property type="match status" value="1"/>
</dbReference>
<dbReference type="SMART" id="SM00448">
    <property type="entry name" value="REC"/>
    <property type="match status" value="1"/>
</dbReference>
<dbReference type="PROSITE" id="PS50110">
    <property type="entry name" value="RESPONSE_REGULATORY"/>
    <property type="match status" value="1"/>
</dbReference>
<dbReference type="Gene3D" id="3.40.50.2300">
    <property type="match status" value="1"/>
</dbReference>
<dbReference type="Pfam" id="PF00196">
    <property type="entry name" value="GerE"/>
    <property type="match status" value="1"/>
</dbReference>
<dbReference type="Pfam" id="PF00072">
    <property type="entry name" value="Response_reg"/>
    <property type="match status" value="1"/>
</dbReference>
<feature type="modified residue" description="4-aspartylphosphate" evidence="2">
    <location>
        <position position="65"/>
    </location>
</feature>
<dbReference type="GO" id="GO:0006355">
    <property type="term" value="P:regulation of DNA-templated transcription"/>
    <property type="evidence" value="ECO:0007669"/>
    <property type="project" value="InterPro"/>
</dbReference>
<dbReference type="InterPro" id="IPR000792">
    <property type="entry name" value="Tscrpt_reg_LuxR_C"/>
</dbReference>
<dbReference type="SMART" id="SM00421">
    <property type="entry name" value="HTH_LUXR"/>
    <property type="match status" value="1"/>
</dbReference>
<gene>
    <name evidence="5" type="ORF">BLI009_04880</name>
</gene>
<keyword evidence="1" id="KW-0238">DNA-binding</keyword>
<dbReference type="GO" id="GO:0000160">
    <property type="term" value="P:phosphorelay signal transduction system"/>
    <property type="evidence" value="ECO:0007669"/>
    <property type="project" value="InterPro"/>
</dbReference>
<dbReference type="RefSeq" id="WP_206649095.1">
    <property type="nucleotide sequence ID" value="NZ_CP071248.1"/>
</dbReference>
<dbReference type="GO" id="GO:0003677">
    <property type="term" value="F:DNA binding"/>
    <property type="evidence" value="ECO:0007669"/>
    <property type="project" value="UniProtKB-KW"/>
</dbReference>
<dbReference type="InterPro" id="IPR016032">
    <property type="entry name" value="Sig_transdc_resp-reg_C-effctor"/>
</dbReference>